<evidence type="ECO:0000313" key="9">
    <source>
        <dbReference type="EMBL" id="EAX96108.1"/>
    </source>
</evidence>
<feature type="transmembrane region" description="Helical" evidence="8">
    <location>
        <begin position="311"/>
        <end position="333"/>
    </location>
</feature>
<dbReference type="InterPro" id="IPR003154">
    <property type="entry name" value="S1/P1nuclease"/>
</dbReference>
<proteinExistence type="inferred from homology"/>
<dbReference type="VEuPathDB" id="TrichDB:TVAG_015000"/>
<dbReference type="GO" id="GO:0006308">
    <property type="term" value="P:DNA catabolic process"/>
    <property type="evidence" value="ECO:0007669"/>
    <property type="project" value="InterPro"/>
</dbReference>
<reference evidence="9" key="1">
    <citation type="submission" date="2006-10" db="EMBL/GenBank/DDBJ databases">
        <authorList>
            <person name="Amadeo P."/>
            <person name="Zhao Q."/>
            <person name="Wortman J."/>
            <person name="Fraser-Liggett C."/>
            <person name="Carlton J."/>
        </authorList>
    </citation>
    <scope>NUCLEOTIDE SEQUENCE</scope>
    <source>
        <strain evidence="9">G3</strain>
    </source>
</reference>
<evidence type="ECO:0000256" key="4">
    <source>
        <dbReference type="ARBA" id="ARBA00022759"/>
    </source>
</evidence>
<dbReference type="EMBL" id="DS113774">
    <property type="protein sequence ID" value="EAX96108.1"/>
    <property type="molecule type" value="Genomic_DNA"/>
</dbReference>
<keyword evidence="10" id="KW-1185">Reference proteome</keyword>
<evidence type="ECO:0000256" key="7">
    <source>
        <dbReference type="ARBA" id="ARBA00023180"/>
    </source>
</evidence>
<dbReference type="SUPFAM" id="SSF48537">
    <property type="entry name" value="Phospholipase C/P1 nuclease"/>
    <property type="match status" value="1"/>
</dbReference>
<evidence type="ECO:0000256" key="1">
    <source>
        <dbReference type="ARBA" id="ARBA00009547"/>
    </source>
</evidence>
<keyword evidence="3" id="KW-0479">Metal-binding</keyword>
<evidence type="ECO:0000256" key="5">
    <source>
        <dbReference type="ARBA" id="ARBA00022801"/>
    </source>
</evidence>
<evidence type="ECO:0000256" key="6">
    <source>
        <dbReference type="ARBA" id="ARBA00023157"/>
    </source>
</evidence>
<keyword evidence="8" id="KW-0472">Membrane</keyword>
<dbReference type="SMR" id="A2FG69"/>
<dbReference type="GO" id="GO:0004519">
    <property type="term" value="F:endonuclease activity"/>
    <property type="evidence" value="ECO:0000318"/>
    <property type="project" value="GO_Central"/>
</dbReference>
<gene>
    <name evidence="9" type="ORF">TVAG_015000</name>
</gene>
<dbReference type="InParanoid" id="A2FG69"/>
<evidence type="ECO:0000256" key="2">
    <source>
        <dbReference type="ARBA" id="ARBA00022722"/>
    </source>
</evidence>
<keyword evidence="5" id="KW-0378">Hydrolase</keyword>
<keyword evidence="8" id="KW-0812">Transmembrane</keyword>
<dbReference type="Gene3D" id="1.10.575.10">
    <property type="entry name" value="P1 Nuclease"/>
    <property type="match status" value="1"/>
</dbReference>
<dbReference type="GO" id="GO:0016788">
    <property type="term" value="F:hydrolase activity, acting on ester bonds"/>
    <property type="evidence" value="ECO:0007669"/>
    <property type="project" value="InterPro"/>
</dbReference>
<dbReference type="FunFam" id="1.10.575.10:FF:000010">
    <property type="entry name" value="Uncharacterized protein"/>
    <property type="match status" value="1"/>
</dbReference>
<evidence type="ECO:0000256" key="3">
    <source>
        <dbReference type="ARBA" id="ARBA00022723"/>
    </source>
</evidence>
<dbReference type="GO" id="GO:0003676">
    <property type="term" value="F:nucleic acid binding"/>
    <property type="evidence" value="ECO:0007669"/>
    <property type="project" value="InterPro"/>
</dbReference>
<protein>
    <submittedName>
        <fullName evidence="9">Uncharacterized protein</fullName>
    </submittedName>
</protein>
<accession>A2FG69</accession>
<dbReference type="AlphaFoldDB" id="A2FG69"/>
<dbReference type="Proteomes" id="UP000001542">
    <property type="component" value="Unassembled WGS sequence"/>
</dbReference>
<organism evidence="9 10">
    <name type="scientific">Trichomonas vaginalis (strain ATCC PRA-98 / G3)</name>
    <dbReference type="NCBI Taxonomy" id="412133"/>
    <lineage>
        <taxon>Eukaryota</taxon>
        <taxon>Metamonada</taxon>
        <taxon>Parabasalia</taxon>
        <taxon>Trichomonadida</taxon>
        <taxon>Trichomonadidae</taxon>
        <taxon>Trichomonas</taxon>
    </lineage>
</organism>
<dbReference type="PANTHER" id="PTHR33146">
    <property type="entry name" value="ENDONUCLEASE 4"/>
    <property type="match status" value="1"/>
</dbReference>
<dbReference type="InterPro" id="IPR008947">
    <property type="entry name" value="PLipase_C/P1_nuclease_dom_sf"/>
</dbReference>
<evidence type="ECO:0000256" key="8">
    <source>
        <dbReference type="SAM" id="Phobius"/>
    </source>
</evidence>
<dbReference type="KEGG" id="tva:4753874"/>
<keyword evidence="6" id="KW-1015">Disulfide bond</keyword>
<dbReference type="Pfam" id="PF02265">
    <property type="entry name" value="S1-P1_nuclease"/>
    <property type="match status" value="1"/>
</dbReference>
<dbReference type="RefSeq" id="XP_001309038.1">
    <property type="nucleotide sequence ID" value="XM_001309037.1"/>
</dbReference>
<dbReference type="PANTHER" id="PTHR33146:SF10">
    <property type="entry name" value="STRAND-SPECIFIC NUCLEASE, PUTATIVE-RELATED"/>
    <property type="match status" value="1"/>
</dbReference>
<comment type="similarity">
    <text evidence="1">Belongs to the nuclease type I family.</text>
</comment>
<reference evidence="9" key="2">
    <citation type="journal article" date="2007" name="Science">
        <title>Draft genome sequence of the sexually transmitted pathogen Trichomonas vaginalis.</title>
        <authorList>
            <person name="Carlton J.M."/>
            <person name="Hirt R.P."/>
            <person name="Silva J.C."/>
            <person name="Delcher A.L."/>
            <person name="Schatz M."/>
            <person name="Zhao Q."/>
            <person name="Wortman J.R."/>
            <person name="Bidwell S.L."/>
            <person name="Alsmark U.C.M."/>
            <person name="Besteiro S."/>
            <person name="Sicheritz-Ponten T."/>
            <person name="Noel C.J."/>
            <person name="Dacks J.B."/>
            <person name="Foster P.G."/>
            <person name="Simillion C."/>
            <person name="Van de Peer Y."/>
            <person name="Miranda-Saavedra D."/>
            <person name="Barton G.J."/>
            <person name="Westrop G.D."/>
            <person name="Mueller S."/>
            <person name="Dessi D."/>
            <person name="Fiori P.L."/>
            <person name="Ren Q."/>
            <person name="Paulsen I."/>
            <person name="Zhang H."/>
            <person name="Bastida-Corcuera F.D."/>
            <person name="Simoes-Barbosa A."/>
            <person name="Brown M.T."/>
            <person name="Hayes R.D."/>
            <person name="Mukherjee M."/>
            <person name="Okumura C.Y."/>
            <person name="Schneider R."/>
            <person name="Smith A.J."/>
            <person name="Vanacova S."/>
            <person name="Villalvazo M."/>
            <person name="Haas B.J."/>
            <person name="Pertea M."/>
            <person name="Feldblyum T.V."/>
            <person name="Utterback T.R."/>
            <person name="Shu C.L."/>
            <person name="Osoegawa K."/>
            <person name="de Jong P.J."/>
            <person name="Hrdy I."/>
            <person name="Horvathova L."/>
            <person name="Zubacova Z."/>
            <person name="Dolezal P."/>
            <person name="Malik S.B."/>
            <person name="Logsdon J.M. Jr."/>
            <person name="Henze K."/>
            <person name="Gupta A."/>
            <person name="Wang C.C."/>
            <person name="Dunne R.L."/>
            <person name="Upcroft J.A."/>
            <person name="Upcroft P."/>
            <person name="White O."/>
            <person name="Salzberg S.L."/>
            <person name="Tang P."/>
            <person name="Chiu C.-H."/>
            <person name="Lee Y.-S."/>
            <person name="Embley T.M."/>
            <person name="Coombs G.H."/>
            <person name="Mottram J.C."/>
            <person name="Tachezy J."/>
            <person name="Fraser-Liggett C.M."/>
            <person name="Johnson P.J."/>
        </authorList>
    </citation>
    <scope>NUCLEOTIDE SEQUENCE [LARGE SCALE GENOMIC DNA]</scope>
    <source>
        <strain evidence="9">G3</strain>
    </source>
</reference>
<keyword evidence="7" id="KW-0325">Glycoprotein</keyword>
<dbReference type="OrthoDB" id="441446at2759"/>
<sequence length="339" mass="39264">MTTVSNMVMDKIELEYKQKLARTFLRSADYDLAKNLSKLSTWMNYVERPPFNLKCFNHWHFSREPFTLESRNYIPQYNGKDNLVDVLKESATKIFFLIPSSPFILSTHLKVLFAGVPDIHATMHTQEFFSNDFPDGDRNGQVFYVMYNGTNTSLFDVLESGCGLDSQKHATFSRDFWEDVRKLKVELFKSWETPTFSSTDSVVEAAKIENREYTKATIYSKLRPGDTISDEFITECQTRTKQQILKSAEILYHITENKMKEWEIFDIPDGQELTDVTAEDSYGDTTEGSSTSSTSSTLDDIVSSETIDKDLTLFTLYITYFFMILPLTVLLIWRKHYSK</sequence>
<evidence type="ECO:0000313" key="10">
    <source>
        <dbReference type="Proteomes" id="UP000001542"/>
    </source>
</evidence>
<keyword evidence="4" id="KW-0255">Endonuclease</keyword>
<keyword evidence="8" id="KW-1133">Transmembrane helix</keyword>
<dbReference type="VEuPathDB" id="TrichDB:TVAGG3_0852240"/>
<dbReference type="GO" id="GO:0046872">
    <property type="term" value="F:metal ion binding"/>
    <property type="evidence" value="ECO:0007669"/>
    <property type="project" value="UniProtKB-KW"/>
</dbReference>
<keyword evidence="2" id="KW-0540">Nuclease</keyword>
<name>A2FG69_TRIV3</name>